<dbReference type="SUPFAM" id="SSF51197">
    <property type="entry name" value="Clavaminate synthase-like"/>
    <property type="match status" value="1"/>
</dbReference>
<dbReference type="eggNOG" id="COG5285">
    <property type="taxonomic scope" value="Bacteria"/>
</dbReference>
<accession>Q1YQM8</accession>
<dbReference type="InterPro" id="IPR008775">
    <property type="entry name" value="Phytyl_CoA_dOase-like"/>
</dbReference>
<dbReference type="STRING" id="314287.GB2207_06763"/>
<sequence>MNIDSLAKEFWQQGYLSIDNFFDIKLMDKYQTHIVEHFGNNPDFVHNDEFLKKSNTDVIPWFPQLDGLNDFDTAEKNQNLVHLTEAILGAGWSSLYSMVMFSHQGSNGQSWHQDCPPEDKSQFNLNRLVYSMDIDASTGGEVLVMPGTHRLGPITVGDVNEDFPEQITLSPKKGTLILIHGHLWHRVLPATGSHRASTNYRCCPAGAPEDITDICVYRNMRYQFSASTVIEERTL</sequence>
<dbReference type="Pfam" id="PF05721">
    <property type="entry name" value="PhyH"/>
    <property type="match status" value="1"/>
</dbReference>
<dbReference type="GO" id="GO:0016706">
    <property type="term" value="F:2-oxoglutarate-dependent dioxygenase activity"/>
    <property type="evidence" value="ECO:0007669"/>
    <property type="project" value="UniProtKB-ARBA"/>
</dbReference>
<evidence type="ECO:0008006" key="3">
    <source>
        <dbReference type="Google" id="ProtNLM"/>
    </source>
</evidence>
<dbReference type="HOGENOM" id="CLU_1184385_0_0_6"/>
<reference evidence="1 2" key="1">
    <citation type="submission" date="2006-03" db="EMBL/GenBank/DDBJ databases">
        <authorList>
            <person name="Giovannoni S.J."/>
            <person name="Cho J.-C."/>
            <person name="Ferriera S."/>
            <person name="Johnson J."/>
            <person name="Kravitz S."/>
            <person name="Halpern A."/>
            <person name="Remington K."/>
            <person name="Beeson K."/>
            <person name="Tran B."/>
            <person name="Rogers Y.-H."/>
            <person name="Friedman R."/>
            <person name="Venter J.C."/>
        </authorList>
    </citation>
    <scope>NUCLEOTIDE SEQUENCE [LARGE SCALE GENOMIC DNA]</scope>
    <source>
        <strain evidence="1 2">HTCC2207</strain>
    </source>
</reference>
<protein>
    <recommendedName>
        <fullName evidence="3">Phytanoyl-CoA dioxygenase</fullName>
    </recommendedName>
</protein>
<organism evidence="1 2">
    <name type="scientific">gamma proteobacterium HTCC2207</name>
    <dbReference type="NCBI Taxonomy" id="314287"/>
    <lineage>
        <taxon>Bacteria</taxon>
        <taxon>Pseudomonadati</taxon>
        <taxon>Pseudomonadota</taxon>
        <taxon>Gammaproteobacteria</taxon>
        <taxon>Cellvibrionales</taxon>
        <taxon>Porticoccaceae</taxon>
        <taxon>SAR92 clade</taxon>
    </lineage>
</organism>
<gene>
    <name evidence="1" type="ORF">GB2207_06763</name>
</gene>
<evidence type="ECO:0000313" key="2">
    <source>
        <dbReference type="Proteomes" id="UP000005555"/>
    </source>
</evidence>
<dbReference type="EMBL" id="AAPI01000006">
    <property type="protein sequence ID" value="EAS46533.1"/>
    <property type="molecule type" value="Genomic_DNA"/>
</dbReference>
<evidence type="ECO:0000313" key="1">
    <source>
        <dbReference type="EMBL" id="EAS46533.1"/>
    </source>
</evidence>
<comment type="caution">
    <text evidence="1">The sequence shown here is derived from an EMBL/GenBank/DDBJ whole genome shotgun (WGS) entry which is preliminary data.</text>
</comment>
<dbReference type="AlphaFoldDB" id="Q1YQM8"/>
<name>Q1YQM8_9GAMM</name>
<proteinExistence type="predicted"/>
<dbReference type="Proteomes" id="UP000005555">
    <property type="component" value="Unassembled WGS sequence"/>
</dbReference>
<dbReference type="OrthoDB" id="7054292at2"/>
<keyword evidence="2" id="KW-1185">Reference proteome</keyword>
<dbReference type="Gene3D" id="2.60.120.620">
    <property type="entry name" value="q2cbj1_9rhob like domain"/>
    <property type="match status" value="1"/>
</dbReference>